<dbReference type="Proteomes" id="UP001162992">
    <property type="component" value="Chromosome 17"/>
</dbReference>
<name>A0ACC2B719_DIPCM</name>
<organism evidence="1 2">
    <name type="scientific">Diphasiastrum complanatum</name>
    <name type="common">Issler's clubmoss</name>
    <name type="synonym">Lycopodium complanatum</name>
    <dbReference type="NCBI Taxonomy" id="34168"/>
    <lineage>
        <taxon>Eukaryota</taxon>
        <taxon>Viridiplantae</taxon>
        <taxon>Streptophyta</taxon>
        <taxon>Embryophyta</taxon>
        <taxon>Tracheophyta</taxon>
        <taxon>Lycopodiopsida</taxon>
        <taxon>Lycopodiales</taxon>
        <taxon>Lycopodiaceae</taxon>
        <taxon>Lycopodioideae</taxon>
        <taxon>Diphasiastrum</taxon>
    </lineage>
</organism>
<proteinExistence type="predicted"/>
<evidence type="ECO:0000313" key="1">
    <source>
        <dbReference type="EMBL" id="KAJ7525550.1"/>
    </source>
</evidence>
<reference evidence="2" key="1">
    <citation type="journal article" date="2024" name="Proc. Natl. Acad. Sci. U.S.A.">
        <title>Extraordinary preservation of gene collinearity over three hundred million years revealed in homosporous lycophytes.</title>
        <authorList>
            <person name="Li C."/>
            <person name="Wickell D."/>
            <person name="Kuo L.Y."/>
            <person name="Chen X."/>
            <person name="Nie B."/>
            <person name="Liao X."/>
            <person name="Peng D."/>
            <person name="Ji J."/>
            <person name="Jenkins J."/>
            <person name="Williams M."/>
            <person name="Shu S."/>
            <person name="Plott C."/>
            <person name="Barry K."/>
            <person name="Rajasekar S."/>
            <person name="Grimwood J."/>
            <person name="Han X."/>
            <person name="Sun S."/>
            <person name="Hou Z."/>
            <person name="He W."/>
            <person name="Dai G."/>
            <person name="Sun C."/>
            <person name="Schmutz J."/>
            <person name="Leebens-Mack J.H."/>
            <person name="Li F.W."/>
            <person name="Wang L."/>
        </authorList>
    </citation>
    <scope>NUCLEOTIDE SEQUENCE [LARGE SCALE GENOMIC DNA]</scope>
    <source>
        <strain evidence="2">cv. PW_Plant_1</strain>
    </source>
</reference>
<gene>
    <name evidence="1" type="ORF">O6H91_17G056000</name>
</gene>
<accession>A0ACC2B719</accession>
<protein>
    <submittedName>
        <fullName evidence="1">Uncharacterized protein</fullName>
    </submittedName>
</protein>
<evidence type="ECO:0000313" key="2">
    <source>
        <dbReference type="Proteomes" id="UP001162992"/>
    </source>
</evidence>
<comment type="caution">
    <text evidence="1">The sequence shown here is derived from an EMBL/GenBank/DDBJ whole genome shotgun (WGS) entry which is preliminary data.</text>
</comment>
<sequence length="621" mass="70528">MTALASPSIRKLCGSSARWKDCGNWQISLASRFLKQSGLHIDWESRGSCKRFLCTQQGITKGWTANVVKQMCNKLLETDCSASNMKAMLQDFEDAEISPYDVKEVLKSLTDVRVAMQFFNWAKWKPGFVHDGQNYTLMIELLGKSGNLVAAKHLFQEMRRANCGADVSAVNSLIKNYGNANLYDEAFALFKEMGKLGWKPDCYTFVTMIDFLTTIGRHQDATEMFCLMKETAWKPSPYNFNSLINSFKRCGDLRSAMECFEEMKICSIPPTGVTYSSLIDMLGNKGKVKAALDLYRQYQASHLKPDLVVYNSIMHALGRSGRANEAEAVLLDIQTAGLVPDVFTYCILVSTRNKEGSPVRAQDWFDKMLGAGVKPNVAICNALIHTYLESHMLDSVETLLASMQSWGLTPTLQTYTYLLNYYKDCRKQHLKKIQDLMHKTGHRAHKHFGDLLSQSGKKNNLEVNAKSAFQELRLEHHNWTREFADCLIDCLHNQNSMVEAHCIWEAALASKLYPRGVWEKFRNCWYLWLLDMQVGTALVALNAALILCRDKMLKVDPIPLRVIIITNWGKSRNCQVSKAVKDTLKFLASPFQPQLSAGRFICKGDELENWLYQPHVEAELF</sequence>
<dbReference type="EMBL" id="CM055108">
    <property type="protein sequence ID" value="KAJ7525550.1"/>
    <property type="molecule type" value="Genomic_DNA"/>
</dbReference>
<keyword evidence="2" id="KW-1185">Reference proteome</keyword>